<proteinExistence type="predicted"/>
<accession>A0A8X6QGS4</accession>
<dbReference type="EMBL" id="BMAW01032228">
    <property type="protein sequence ID" value="GFU24607.1"/>
    <property type="molecule type" value="Genomic_DNA"/>
</dbReference>
<evidence type="ECO:0000313" key="1">
    <source>
        <dbReference type="EMBL" id="GFU24607.1"/>
    </source>
</evidence>
<organism evidence="1 2">
    <name type="scientific">Nephila pilipes</name>
    <name type="common">Giant wood spider</name>
    <name type="synonym">Nephila maculata</name>
    <dbReference type="NCBI Taxonomy" id="299642"/>
    <lineage>
        <taxon>Eukaryota</taxon>
        <taxon>Metazoa</taxon>
        <taxon>Ecdysozoa</taxon>
        <taxon>Arthropoda</taxon>
        <taxon>Chelicerata</taxon>
        <taxon>Arachnida</taxon>
        <taxon>Araneae</taxon>
        <taxon>Araneomorphae</taxon>
        <taxon>Entelegynae</taxon>
        <taxon>Araneoidea</taxon>
        <taxon>Nephilidae</taxon>
        <taxon>Nephila</taxon>
    </lineage>
</organism>
<reference evidence="1" key="1">
    <citation type="submission" date="2020-08" db="EMBL/GenBank/DDBJ databases">
        <title>Multicomponent nature underlies the extraordinary mechanical properties of spider dragline silk.</title>
        <authorList>
            <person name="Kono N."/>
            <person name="Nakamura H."/>
            <person name="Mori M."/>
            <person name="Yoshida Y."/>
            <person name="Ohtoshi R."/>
            <person name="Malay A.D."/>
            <person name="Moran D.A.P."/>
            <person name="Tomita M."/>
            <person name="Numata K."/>
            <person name="Arakawa K."/>
        </authorList>
    </citation>
    <scope>NUCLEOTIDE SEQUENCE</scope>
</reference>
<comment type="caution">
    <text evidence="1">The sequence shown here is derived from an EMBL/GenBank/DDBJ whole genome shotgun (WGS) entry which is preliminary data.</text>
</comment>
<sequence>MAKYLPGIWTKPGENIASYKERKMGKKYLVAIVNPQADTWKLFSKKFAVYKSLRYPYLVFDIFFPLQNIKCSANSIDSLIASYWTERSLNYSSLNAAHTNQDIMDLNGYPDCKGMMKIFFSLKMPSEAGGMNIISALQRYLEPFLVLDTVYAIDN</sequence>
<dbReference type="Proteomes" id="UP000887013">
    <property type="component" value="Unassembled WGS sequence"/>
</dbReference>
<dbReference type="AlphaFoldDB" id="A0A8X6QGS4"/>
<protein>
    <submittedName>
        <fullName evidence="1">Uncharacterized protein</fullName>
    </submittedName>
</protein>
<name>A0A8X6QGS4_NEPPI</name>
<keyword evidence="2" id="KW-1185">Reference proteome</keyword>
<gene>
    <name evidence="1" type="ORF">NPIL_303561</name>
</gene>
<evidence type="ECO:0000313" key="2">
    <source>
        <dbReference type="Proteomes" id="UP000887013"/>
    </source>
</evidence>